<dbReference type="PANTHER" id="PTHR48176">
    <property type="entry name" value="DDRGK DOMAIN-CONTAINING PROTEIN 1"/>
    <property type="match status" value="1"/>
</dbReference>
<dbReference type="PANTHER" id="PTHR48176:SF1">
    <property type="entry name" value="DDRGK DOMAIN-CONTAINING PROTEIN 1"/>
    <property type="match status" value="1"/>
</dbReference>
<comment type="subcellular location">
    <subcellularLocation>
        <location evidence="1">Membrane</location>
        <topology evidence="1">Single-pass membrane protein</topology>
    </subcellularLocation>
</comment>
<protein>
    <recommendedName>
        <fullName evidence="3">DDRGK domain-containing protein 1</fullName>
    </recommendedName>
</protein>
<gene>
    <name evidence="9" type="ORF">D915_002758</name>
</gene>
<feature type="compositionally biased region" description="Basic and acidic residues" evidence="7">
    <location>
        <begin position="97"/>
        <end position="106"/>
    </location>
</feature>
<keyword evidence="6 8" id="KW-0472">Membrane</keyword>
<keyword evidence="4 8" id="KW-0812">Transmembrane</keyword>
<comment type="caution">
    <text evidence="9">The sequence shown here is derived from an EMBL/GenBank/DDBJ whole genome shotgun (WGS) entry which is preliminary data.</text>
</comment>
<evidence type="ECO:0000256" key="3">
    <source>
        <dbReference type="ARBA" id="ARBA00018218"/>
    </source>
</evidence>
<dbReference type="Pfam" id="PF09756">
    <property type="entry name" value="DDRGK"/>
    <property type="match status" value="1"/>
</dbReference>
<evidence type="ECO:0000313" key="9">
    <source>
        <dbReference type="EMBL" id="THD26391.1"/>
    </source>
</evidence>
<keyword evidence="10" id="KW-1185">Reference proteome</keyword>
<dbReference type="GO" id="GO:0016020">
    <property type="term" value="C:membrane"/>
    <property type="evidence" value="ECO:0007669"/>
    <property type="project" value="UniProtKB-SubCell"/>
</dbReference>
<dbReference type="SUPFAM" id="SSF46785">
    <property type="entry name" value="Winged helix' DNA-binding domain"/>
    <property type="match status" value="1"/>
</dbReference>
<dbReference type="Gene3D" id="1.10.10.10">
    <property type="entry name" value="Winged helix-like DNA-binding domain superfamily/Winged helix DNA-binding domain"/>
    <property type="match status" value="1"/>
</dbReference>
<dbReference type="EMBL" id="JXXN02000760">
    <property type="protein sequence ID" value="THD26391.1"/>
    <property type="molecule type" value="Genomic_DNA"/>
</dbReference>
<feature type="transmembrane region" description="Helical" evidence="8">
    <location>
        <begin position="6"/>
        <end position="28"/>
    </location>
</feature>
<dbReference type="InterPro" id="IPR019153">
    <property type="entry name" value="DDRGK_dom-contain"/>
</dbReference>
<keyword evidence="5 8" id="KW-1133">Transmembrane helix</keyword>
<sequence>MLFVNFPVYFAVLAVTLSIAGYLFWIFYRKLKSGGTRIRRRPVTQTAGSRRNQPAHRRLAARMHADAEDDDEDNRLARRTNPRVPVEQENSADSSEEDRTASEPAKKKIGAKKAAKLAEKERRKEEREAEERFREHQRKLEDQEIEKRKKAEEAEEQATAAAAAEEARRRAEEEAREQAEYERLKKEFIIEEEGTDVVQRDNKAEAEFNAQLISTIQTAKIISIEHLALEFGLKTEACVDKLKSLLASGQLTGLLDDRGKFVHITDEEYEAVAQFITRRGRVTLAELVANGNKLLNLSSVSRH</sequence>
<evidence type="ECO:0000256" key="2">
    <source>
        <dbReference type="ARBA" id="ARBA00009829"/>
    </source>
</evidence>
<evidence type="ECO:0000313" key="10">
    <source>
        <dbReference type="Proteomes" id="UP000230066"/>
    </source>
</evidence>
<dbReference type="InterPro" id="IPR050899">
    <property type="entry name" value="DDRGK_domain-containing"/>
</dbReference>
<proteinExistence type="inferred from homology"/>
<feature type="region of interest" description="Disordered" evidence="7">
    <location>
        <begin position="39"/>
        <end position="174"/>
    </location>
</feature>
<reference evidence="9" key="1">
    <citation type="submission" date="2019-03" db="EMBL/GenBank/DDBJ databases">
        <title>Improved annotation for the trematode Fasciola hepatica.</title>
        <authorList>
            <person name="Choi Y.-J."/>
            <person name="Martin J."/>
            <person name="Mitreva M."/>
        </authorList>
    </citation>
    <scope>NUCLEOTIDE SEQUENCE [LARGE SCALE GENOMIC DNA]</scope>
</reference>
<evidence type="ECO:0000256" key="6">
    <source>
        <dbReference type="ARBA" id="ARBA00023136"/>
    </source>
</evidence>
<dbReference type="SMART" id="SM01128">
    <property type="entry name" value="DDRGK"/>
    <property type="match status" value="1"/>
</dbReference>
<dbReference type="AlphaFoldDB" id="A0A4E0RIN6"/>
<name>A0A4E0RIN6_FASHE</name>
<comment type="similarity">
    <text evidence="2">Belongs to the DDRGK1 family.</text>
</comment>
<evidence type="ECO:0000256" key="7">
    <source>
        <dbReference type="SAM" id="MobiDB-lite"/>
    </source>
</evidence>
<feature type="compositionally biased region" description="Polar residues" evidence="7">
    <location>
        <begin position="43"/>
        <end position="52"/>
    </location>
</feature>
<evidence type="ECO:0000256" key="4">
    <source>
        <dbReference type="ARBA" id="ARBA00022692"/>
    </source>
</evidence>
<feature type="compositionally biased region" description="Basic and acidic residues" evidence="7">
    <location>
        <begin position="165"/>
        <end position="174"/>
    </location>
</feature>
<accession>A0A4E0RIN6</accession>
<dbReference type="InterPro" id="IPR036388">
    <property type="entry name" value="WH-like_DNA-bd_sf"/>
</dbReference>
<dbReference type="InterPro" id="IPR036390">
    <property type="entry name" value="WH_DNA-bd_sf"/>
</dbReference>
<evidence type="ECO:0000256" key="1">
    <source>
        <dbReference type="ARBA" id="ARBA00004167"/>
    </source>
</evidence>
<organism evidence="9 10">
    <name type="scientific">Fasciola hepatica</name>
    <name type="common">Liver fluke</name>
    <dbReference type="NCBI Taxonomy" id="6192"/>
    <lineage>
        <taxon>Eukaryota</taxon>
        <taxon>Metazoa</taxon>
        <taxon>Spiralia</taxon>
        <taxon>Lophotrochozoa</taxon>
        <taxon>Platyhelminthes</taxon>
        <taxon>Trematoda</taxon>
        <taxon>Digenea</taxon>
        <taxon>Plagiorchiida</taxon>
        <taxon>Echinostomata</taxon>
        <taxon>Echinostomatoidea</taxon>
        <taxon>Fasciolidae</taxon>
        <taxon>Fasciola</taxon>
    </lineage>
</organism>
<feature type="compositionally biased region" description="Basic and acidic residues" evidence="7">
    <location>
        <begin position="116"/>
        <end position="152"/>
    </location>
</feature>
<evidence type="ECO:0000256" key="5">
    <source>
        <dbReference type="ARBA" id="ARBA00022989"/>
    </source>
</evidence>
<dbReference type="Proteomes" id="UP000230066">
    <property type="component" value="Unassembled WGS sequence"/>
</dbReference>
<dbReference type="GO" id="GO:0044389">
    <property type="term" value="F:ubiquitin-like protein ligase binding"/>
    <property type="evidence" value="ECO:0007669"/>
    <property type="project" value="TreeGrafter"/>
</dbReference>
<evidence type="ECO:0000256" key="8">
    <source>
        <dbReference type="SAM" id="Phobius"/>
    </source>
</evidence>